<reference evidence="1" key="1">
    <citation type="submission" date="2023-03" db="EMBL/GenBank/DDBJ databases">
        <authorList>
            <person name="Julca I."/>
        </authorList>
    </citation>
    <scope>NUCLEOTIDE SEQUENCE</scope>
</reference>
<dbReference type="Proteomes" id="UP001161247">
    <property type="component" value="Chromosome 6"/>
</dbReference>
<name>A0AAV1DQK9_OLDCO</name>
<accession>A0AAV1DQK9</accession>
<evidence type="ECO:0000313" key="2">
    <source>
        <dbReference type="Proteomes" id="UP001161247"/>
    </source>
</evidence>
<organism evidence="1 2">
    <name type="scientific">Oldenlandia corymbosa var. corymbosa</name>
    <dbReference type="NCBI Taxonomy" id="529605"/>
    <lineage>
        <taxon>Eukaryota</taxon>
        <taxon>Viridiplantae</taxon>
        <taxon>Streptophyta</taxon>
        <taxon>Embryophyta</taxon>
        <taxon>Tracheophyta</taxon>
        <taxon>Spermatophyta</taxon>
        <taxon>Magnoliopsida</taxon>
        <taxon>eudicotyledons</taxon>
        <taxon>Gunneridae</taxon>
        <taxon>Pentapetalae</taxon>
        <taxon>asterids</taxon>
        <taxon>lamiids</taxon>
        <taxon>Gentianales</taxon>
        <taxon>Rubiaceae</taxon>
        <taxon>Rubioideae</taxon>
        <taxon>Spermacoceae</taxon>
        <taxon>Hedyotis-Oldenlandia complex</taxon>
        <taxon>Oldenlandia</taxon>
    </lineage>
</organism>
<dbReference type="PANTHER" id="PTHR31050:SF4">
    <property type="entry name" value="DUF1262 FAMILY PROTEIN (DUF1262)"/>
    <property type="match status" value="1"/>
</dbReference>
<proteinExistence type="predicted"/>
<protein>
    <submittedName>
        <fullName evidence="1">OLC1v1009918C1</fullName>
    </submittedName>
</protein>
<keyword evidence="2" id="KW-1185">Reference proteome</keyword>
<sequence length="400" mass="45993">MFVTRPRSLYRNLPAAALTRPPSEAPSSGFIVISDEESEEMDTFCWGICKNDRINRLPFPQDRFLKIVHTQDRDQEASISKVWLLPVPDQPLSSNRYYVISAKGYHKGKAYTCSKEDDFVTACCYNNVRDDPKPKPFDHRDVYQQFEIRHHKNGGFYAVPVAWDGTPPKFLRKGGWEVHVAHSFNLRLGEAQGLRVASLSHAPGLDFPLSSRRSSPVVLGKWFSPFVYVKEMSTKVKEQMKTSLFYELTLKRWWEQIFSSENDLRGGGENSSNVVVVNACVKRLTTSVYGMEAEKEDRYDADGFIYFRAKARDLKKGNVGLSSAVYEKIKWLQDNRGWFDSGAGKDVVRVRGENVIHTDKGWRKFASYVLVESFILRRMDGNLVINFNFRNTDRVEHKCE</sequence>
<dbReference type="AlphaFoldDB" id="A0AAV1DQK9"/>
<dbReference type="PANTHER" id="PTHR31050">
    <property type="entry name" value="OS08G0413200 PROTEIN"/>
    <property type="match status" value="1"/>
</dbReference>
<dbReference type="InterPro" id="IPR010683">
    <property type="entry name" value="DUF1262"/>
</dbReference>
<evidence type="ECO:0000313" key="1">
    <source>
        <dbReference type="EMBL" id="CAI9109969.1"/>
    </source>
</evidence>
<dbReference type="EMBL" id="OX459123">
    <property type="protein sequence ID" value="CAI9109969.1"/>
    <property type="molecule type" value="Genomic_DNA"/>
</dbReference>
<dbReference type="Pfam" id="PF06880">
    <property type="entry name" value="DUF1262"/>
    <property type="match status" value="1"/>
</dbReference>
<gene>
    <name evidence="1" type="ORF">OLC1_LOCUS17734</name>
</gene>